<name>A0A484G1M2_COLOR</name>
<keyword evidence="2" id="KW-0560">Oxidoreductase</keyword>
<dbReference type="InterPro" id="IPR036291">
    <property type="entry name" value="NAD(P)-bd_dom_sf"/>
</dbReference>
<dbReference type="PANTHER" id="PTHR24322">
    <property type="entry name" value="PKSB"/>
    <property type="match status" value="1"/>
</dbReference>
<dbReference type="SUPFAM" id="SSF51735">
    <property type="entry name" value="NAD(P)-binding Rossmann-fold domains"/>
    <property type="match status" value="1"/>
</dbReference>
<dbReference type="PRINTS" id="PR00081">
    <property type="entry name" value="GDHRDH"/>
</dbReference>
<evidence type="ECO:0000313" key="4">
    <source>
        <dbReference type="Proteomes" id="UP000014480"/>
    </source>
</evidence>
<dbReference type="Gene3D" id="3.40.50.720">
    <property type="entry name" value="NAD(P)-binding Rossmann-like Domain"/>
    <property type="match status" value="1"/>
</dbReference>
<dbReference type="STRING" id="1213857.A0A484G1M2"/>
<organism evidence="3 4">
    <name type="scientific">Colletotrichum orbiculare (strain 104-T / ATCC 96160 / CBS 514.97 / LARS 414 / MAFF 240422)</name>
    <name type="common">Cucumber anthracnose fungus</name>
    <name type="synonym">Colletotrichum lagenarium</name>
    <dbReference type="NCBI Taxonomy" id="1213857"/>
    <lineage>
        <taxon>Eukaryota</taxon>
        <taxon>Fungi</taxon>
        <taxon>Dikarya</taxon>
        <taxon>Ascomycota</taxon>
        <taxon>Pezizomycotina</taxon>
        <taxon>Sordariomycetes</taxon>
        <taxon>Hypocreomycetidae</taxon>
        <taxon>Glomerellales</taxon>
        <taxon>Glomerellaceae</taxon>
        <taxon>Colletotrichum</taxon>
        <taxon>Colletotrichum orbiculare species complex</taxon>
    </lineage>
</organism>
<accession>A0A484G1M2</accession>
<sequence length="352" mass="39036">MTATLNQASIVAGRIIDILRAFKLSKLRELFSRHRRAKYALSLVLGLTILKKANDLATTAVLNNFASDRYDWRRELVVVAGGSGALGDRLVRKLAKNCTKVVSIDIVAPKTPLPSNAYFYQADVTASGSVRNAAARIRDDHGHPTVLVNNAAVLDEPEAQMRRVFDVNVIGAFLLVKEFLPHMVSRDHGHVVTLASTAGFVAGRAQRRLRELRHVYRAPRVRASVIHPTYIRTPLIGAAHSTNNFKGLLLEPDDVVDRIFKQIVSGRSGHVYLPRRFAPAVGSRGWPHWLSEMMRDSQRDASFSLSSLRRIDQGALHFFLFVGALERLAVSHLKEPQEPTSFTTAKVLAVLS</sequence>
<dbReference type="EMBL" id="AMCV02000005">
    <property type="protein sequence ID" value="TDZ24236.1"/>
    <property type="molecule type" value="Genomic_DNA"/>
</dbReference>
<protein>
    <submittedName>
        <fullName evidence="3">Dehydrogenase RED2</fullName>
    </submittedName>
</protein>
<dbReference type="GO" id="GO:0016616">
    <property type="term" value="F:oxidoreductase activity, acting on the CH-OH group of donors, NAD or NADP as acceptor"/>
    <property type="evidence" value="ECO:0007669"/>
    <property type="project" value="TreeGrafter"/>
</dbReference>
<dbReference type="Proteomes" id="UP000014480">
    <property type="component" value="Unassembled WGS sequence"/>
</dbReference>
<comment type="caution">
    <text evidence="3">The sequence shown here is derived from an EMBL/GenBank/DDBJ whole genome shotgun (WGS) entry which is preliminary data.</text>
</comment>
<gene>
    <name evidence="3" type="primary">RED2-1</name>
    <name evidence="3" type="ORF">Cob_v003244</name>
</gene>
<dbReference type="AlphaFoldDB" id="A0A484G1M2"/>
<evidence type="ECO:0000256" key="1">
    <source>
        <dbReference type="ARBA" id="ARBA00006484"/>
    </source>
</evidence>
<proteinExistence type="inferred from homology"/>
<reference evidence="4" key="1">
    <citation type="journal article" date="2013" name="New Phytol.">
        <title>Comparative genomic and transcriptomic analyses reveal the hemibiotrophic stage shift of Colletotrichum fungi.</title>
        <authorList>
            <person name="Gan P."/>
            <person name="Ikeda K."/>
            <person name="Irieda H."/>
            <person name="Narusaka M."/>
            <person name="O'Connell R.J."/>
            <person name="Narusaka Y."/>
            <person name="Takano Y."/>
            <person name="Kubo Y."/>
            <person name="Shirasu K."/>
        </authorList>
    </citation>
    <scope>NUCLEOTIDE SEQUENCE [LARGE SCALE GENOMIC DNA]</scope>
    <source>
        <strain evidence="4">104-T / ATCC 96160 / CBS 514.97 / LARS 414 / MAFF 240422</strain>
    </source>
</reference>
<reference evidence="4" key="2">
    <citation type="journal article" date="2019" name="Mol. Plant Microbe Interact.">
        <title>Genome sequence resources for four phytopathogenic fungi from the Colletotrichum orbiculare species complex.</title>
        <authorList>
            <person name="Gan P."/>
            <person name="Tsushima A."/>
            <person name="Narusaka M."/>
            <person name="Narusaka Y."/>
            <person name="Takano Y."/>
            <person name="Kubo Y."/>
            <person name="Shirasu K."/>
        </authorList>
    </citation>
    <scope>GENOME REANNOTATION</scope>
    <source>
        <strain evidence="4">104-T / ATCC 96160 / CBS 514.97 / LARS 414 / MAFF 240422</strain>
    </source>
</reference>
<dbReference type="PANTHER" id="PTHR24322:SF736">
    <property type="entry name" value="RETINOL DEHYDROGENASE 10"/>
    <property type="match status" value="1"/>
</dbReference>
<dbReference type="Pfam" id="PF00106">
    <property type="entry name" value="adh_short"/>
    <property type="match status" value="1"/>
</dbReference>
<evidence type="ECO:0000256" key="2">
    <source>
        <dbReference type="ARBA" id="ARBA00023002"/>
    </source>
</evidence>
<keyword evidence="4" id="KW-1185">Reference proteome</keyword>
<evidence type="ECO:0000313" key="3">
    <source>
        <dbReference type="EMBL" id="TDZ24236.1"/>
    </source>
</evidence>
<dbReference type="InterPro" id="IPR002347">
    <property type="entry name" value="SDR_fam"/>
</dbReference>
<dbReference type="OrthoDB" id="10253736at2759"/>
<comment type="similarity">
    <text evidence="1">Belongs to the short-chain dehydrogenases/reductases (SDR) family.</text>
</comment>